<accession>A0A8X6VBG8</accession>
<sequence>MWKDGKSSRDKTISVGWQYSSISDVLLITLILQEFTHRNLIQIVHLNSQSEKNEHQDGRIRVWRHRGERKLAAFIDYRHIDPSPGVMVCGAIGYTSWSPLVHIDDTLNSARYISGGLRSVALPFIRAG</sequence>
<name>A0A8X6VBG8_TRICX</name>
<organism evidence="1 2">
    <name type="scientific">Trichonephila clavipes</name>
    <name type="common">Golden silk orbweaver</name>
    <name type="synonym">Nephila clavipes</name>
    <dbReference type="NCBI Taxonomy" id="2585209"/>
    <lineage>
        <taxon>Eukaryota</taxon>
        <taxon>Metazoa</taxon>
        <taxon>Ecdysozoa</taxon>
        <taxon>Arthropoda</taxon>
        <taxon>Chelicerata</taxon>
        <taxon>Arachnida</taxon>
        <taxon>Araneae</taxon>
        <taxon>Araneomorphae</taxon>
        <taxon>Entelegynae</taxon>
        <taxon>Araneoidea</taxon>
        <taxon>Nephilidae</taxon>
        <taxon>Trichonephila</taxon>
    </lineage>
</organism>
<protein>
    <submittedName>
        <fullName evidence="1">Uncharacterized protein</fullName>
    </submittedName>
</protein>
<dbReference type="InterPro" id="IPR036397">
    <property type="entry name" value="RNaseH_sf"/>
</dbReference>
<dbReference type="GO" id="GO:0003676">
    <property type="term" value="F:nucleic acid binding"/>
    <property type="evidence" value="ECO:0007669"/>
    <property type="project" value="InterPro"/>
</dbReference>
<keyword evidence="2" id="KW-1185">Reference proteome</keyword>
<dbReference type="Proteomes" id="UP000887159">
    <property type="component" value="Unassembled WGS sequence"/>
</dbReference>
<dbReference type="AlphaFoldDB" id="A0A8X6VBG8"/>
<gene>
    <name evidence="1" type="primary">NCL1_43694</name>
    <name evidence="1" type="ORF">TNCV_850121</name>
</gene>
<reference evidence="1" key="1">
    <citation type="submission" date="2020-08" db="EMBL/GenBank/DDBJ databases">
        <title>Multicomponent nature underlies the extraordinary mechanical properties of spider dragline silk.</title>
        <authorList>
            <person name="Kono N."/>
            <person name="Nakamura H."/>
            <person name="Mori M."/>
            <person name="Yoshida Y."/>
            <person name="Ohtoshi R."/>
            <person name="Malay A.D."/>
            <person name="Moran D.A.P."/>
            <person name="Tomita M."/>
            <person name="Numata K."/>
            <person name="Arakawa K."/>
        </authorList>
    </citation>
    <scope>NUCLEOTIDE SEQUENCE</scope>
</reference>
<dbReference type="EMBL" id="BMAU01021227">
    <property type="protein sequence ID" value="GFY01404.1"/>
    <property type="molecule type" value="Genomic_DNA"/>
</dbReference>
<evidence type="ECO:0000313" key="1">
    <source>
        <dbReference type="EMBL" id="GFY01404.1"/>
    </source>
</evidence>
<comment type="caution">
    <text evidence="1">The sequence shown here is derived from an EMBL/GenBank/DDBJ whole genome shotgun (WGS) entry which is preliminary data.</text>
</comment>
<proteinExistence type="predicted"/>
<evidence type="ECO:0000313" key="2">
    <source>
        <dbReference type="Proteomes" id="UP000887159"/>
    </source>
</evidence>
<dbReference type="Gene3D" id="3.30.420.10">
    <property type="entry name" value="Ribonuclease H-like superfamily/Ribonuclease H"/>
    <property type="match status" value="1"/>
</dbReference>